<proteinExistence type="predicted"/>
<name>A0A174GF96_9FIRM</name>
<dbReference type="EC" id="3.1.-.-" evidence="3"/>
<sequence length="324" mass="36510">MYLVILGGMVFCLAASIYWLTGRWLSLYGICVRRWNIRLLRFGIVLLVIFLCRTWSMAGVIVAHLLALFVLVEIAAIVIRGGGKRYKEEKWYRVLGRIYRSGLIPGVITCLLLGYGYYNMGHIVRTEYNIVTDKLQNDYKVVLITDTHYDTIQSPDILKNKIEEINALNPDVIVLGGDIVEEGTSKASMQEVFRVLGGLKSTYGTYYVYGNHDRQLYADVTSHSRKYTEQELVQAIETNSITILCDDWVPVGDELILAGREDASYTSGRASVKALLENADRKRFIIVADHQPVEAEENAAQKVDLVLSGHTHAGQIFPTGYFTE</sequence>
<accession>A0A174GF96</accession>
<dbReference type="EMBL" id="CYZU01000024">
    <property type="protein sequence ID" value="CUO59600.1"/>
    <property type="molecule type" value="Genomic_DNA"/>
</dbReference>
<gene>
    <name evidence="3" type="ORF">ERS852491_02690</name>
</gene>
<dbReference type="InterPro" id="IPR029052">
    <property type="entry name" value="Metallo-depent_PP-like"/>
</dbReference>
<dbReference type="OrthoDB" id="9780884at2"/>
<keyword evidence="1" id="KW-0812">Transmembrane</keyword>
<evidence type="ECO:0000256" key="1">
    <source>
        <dbReference type="SAM" id="Phobius"/>
    </source>
</evidence>
<evidence type="ECO:0000313" key="3">
    <source>
        <dbReference type="EMBL" id="CUO59600.1"/>
    </source>
</evidence>
<dbReference type="Proteomes" id="UP000095544">
    <property type="component" value="Unassembled WGS sequence"/>
</dbReference>
<keyword evidence="1" id="KW-1133">Transmembrane helix</keyword>
<dbReference type="InterPro" id="IPR004843">
    <property type="entry name" value="Calcineurin-like_PHP"/>
</dbReference>
<feature type="transmembrane region" description="Helical" evidence="1">
    <location>
        <begin position="39"/>
        <end position="56"/>
    </location>
</feature>
<organism evidence="3 4">
    <name type="scientific">Faecalicatena contorta</name>
    <dbReference type="NCBI Taxonomy" id="39482"/>
    <lineage>
        <taxon>Bacteria</taxon>
        <taxon>Bacillati</taxon>
        <taxon>Bacillota</taxon>
        <taxon>Clostridia</taxon>
        <taxon>Lachnospirales</taxon>
        <taxon>Lachnospiraceae</taxon>
        <taxon>Faecalicatena</taxon>
    </lineage>
</organism>
<feature type="transmembrane region" description="Helical" evidence="1">
    <location>
        <begin position="62"/>
        <end position="79"/>
    </location>
</feature>
<keyword evidence="3" id="KW-0378">Hydrolase</keyword>
<protein>
    <submittedName>
        <fullName evidence="3">Uncharacterized metallophosphoesterase Cj0846</fullName>
        <ecNumber evidence="3">3.1.-.-</ecNumber>
    </submittedName>
</protein>
<dbReference type="GO" id="GO:0016787">
    <property type="term" value="F:hydrolase activity"/>
    <property type="evidence" value="ECO:0007669"/>
    <property type="project" value="UniProtKB-KW"/>
</dbReference>
<dbReference type="PANTHER" id="PTHR31302:SF0">
    <property type="entry name" value="TRANSMEMBRANE PROTEIN WITH METALLOPHOSPHOESTERASE DOMAIN"/>
    <property type="match status" value="1"/>
</dbReference>
<dbReference type="AlphaFoldDB" id="A0A174GF96"/>
<evidence type="ECO:0000313" key="4">
    <source>
        <dbReference type="Proteomes" id="UP000095544"/>
    </source>
</evidence>
<reference evidence="3 4" key="1">
    <citation type="submission" date="2015-09" db="EMBL/GenBank/DDBJ databases">
        <authorList>
            <consortium name="Pathogen Informatics"/>
        </authorList>
    </citation>
    <scope>NUCLEOTIDE SEQUENCE [LARGE SCALE GENOMIC DNA]</scope>
    <source>
        <strain evidence="3 4">2789STDY5834876</strain>
    </source>
</reference>
<keyword evidence="1" id="KW-0472">Membrane</keyword>
<dbReference type="Gene3D" id="3.60.21.10">
    <property type="match status" value="1"/>
</dbReference>
<dbReference type="STRING" id="39482.ERS852491_02690"/>
<evidence type="ECO:0000259" key="2">
    <source>
        <dbReference type="Pfam" id="PF00149"/>
    </source>
</evidence>
<dbReference type="PANTHER" id="PTHR31302">
    <property type="entry name" value="TRANSMEMBRANE PROTEIN WITH METALLOPHOSPHOESTERASE DOMAIN-RELATED"/>
    <property type="match status" value="1"/>
</dbReference>
<dbReference type="RefSeq" id="WP_055153572.1">
    <property type="nucleotide sequence ID" value="NZ_CYZU01000024.1"/>
</dbReference>
<dbReference type="SUPFAM" id="SSF56300">
    <property type="entry name" value="Metallo-dependent phosphatases"/>
    <property type="match status" value="1"/>
</dbReference>
<feature type="transmembrane region" description="Helical" evidence="1">
    <location>
        <begin position="99"/>
        <end position="118"/>
    </location>
</feature>
<dbReference type="Pfam" id="PF00149">
    <property type="entry name" value="Metallophos"/>
    <property type="match status" value="1"/>
</dbReference>
<dbReference type="InterPro" id="IPR051158">
    <property type="entry name" value="Metallophosphoesterase_sf"/>
</dbReference>
<feature type="domain" description="Calcineurin-like phosphoesterase" evidence="2">
    <location>
        <begin position="140"/>
        <end position="313"/>
    </location>
</feature>
<feature type="transmembrane region" description="Helical" evidence="1">
    <location>
        <begin position="6"/>
        <end position="27"/>
    </location>
</feature>